<dbReference type="Gene3D" id="3.40.50.300">
    <property type="entry name" value="P-loop containing nucleotide triphosphate hydrolases"/>
    <property type="match status" value="1"/>
</dbReference>
<name>A0A2S2NQT0_SCHGA</name>
<sequence>MQDFEAFCDAVENESSYMSNLTRTMALTLDEFYNELKCVPVSSLTGHNFDEFFKMVDAAADEFQKEYRVEWDKLRKEKLQTEISQLNKKLDDLAVSSGKGEQVPLFTSLSAGREISDIYLAPNADEMSGDSEGEEIPGFNVND</sequence>
<evidence type="ECO:0000313" key="2">
    <source>
        <dbReference type="EMBL" id="MBY19106.1"/>
    </source>
</evidence>
<dbReference type="EMBL" id="GGMR01006487">
    <property type="protein sequence ID" value="MBY19106.1"/>
    <property type="molecule type" value="Transcribed_RNA"/>
</dbReference>
<reference evidence="2" key="1">
    <citation type="submission" date="2018-04" db="EMBL/GenBank/DDBJ databases">
        <title>Transcriptome of Schizaphis graminum biotype I.</title>
        <authorList>
            <person name="Scully E.D."/>
            <person name="Geib S.M."/>
            <person name="Palmer N.A."/>
            <person name="Koch K."/>
            <person name="Bradshaw J."/>
            <person name="Heng-Moss T."/>
            <person name="Sarath G."/>
        </authorList>
    </citation>
    <scope>NUCLEOTIDE SEQUENCE</scope>
</reference>
<dbReference type="AlphaFoldDB" id="A0A2S2NQT0"/>
<proteinExistence type="predicted"/>
<protein>
    <submittedName>
        <fullName evidence="2">GPN-loop GTPase 1</fullName>
    </submittedName>
</protein>
<organism evidence="2">
    <name type="scientific">Schizaphis graminum</name>
    <name type="common">Green bug aphid</name>
    <dbReference type="NCBI Taxonomy" id="13262"/>
    <lineage>
        <taxon>Eukaryota</taxon>
        <taxon>Metazoa</taxon>
        <taxon>Ecdysozoa</taxon>
        <taxon>Arthropoda</taxon>
        <taxon>Hexapoda</taxon>
        <taxon>Insecta</taxon>
        <taxon>Pterygota</taxon>
        <taxon>Neoptera</taxon>
        <taxon>Paraneoptera</taxon>
        <taxon>Hemiptera</taxon>
        <taxon>Sternorrhyncha</taxon>
        <taxon>Aphidomorpha</taxon>
        <taxon>Aphidoidea</taxon>
        <taxon>Aphididae</taxon>
        <taxon>Aphidini</taxon>
        <taxon>Schizaphis</taxon>
    </lineage>
</organism>
<accession>A0A2S2NQT0</accession>
<evidence type="ECO:0000256" key="1">
    <source>
        <dbReference type="SAM" id="MobiDB-lite"/>
    </source>
</evidence>
<gene>
    <name evidence="2" type="primary">xab1</name>
    <name evidence="2" type="ORF">g.82970</name>
</gene>
<feature type="region of interest" description="Disordered" evidence="1">
    <location>
        <begin position="121"/>
        <end position="143"/>
    </location>
</feature>
<dbReference type="InterPro" id="IPR027417">
    <property type="entry name" value="P-loop_NTPase"/>
</dbReference>